<dbReference type="GO" id="GO:0005737">
    <property type="term" value="C:cytoplasm"/>
    <property type="evidence" value="ECO:0007669"/>
    <property type="project" value="TreeGrafter"/>
</dbReference>
<dbReference type="AlphaFoldDB" id="A0A098S0Y7"/>
<evidence type="ECO:0000313" key="6">
    <source>
        <dbReference type="Proteomes" id="UP000029736"/>
    </source>
</evidence>
<dbReference type="InterPro" id="IPR040170">
    <property type="entry name" value="Cytosol_ACT"/>
</dbReference>
<evidence type="ECO:0000259" key="4">
    <source>
        <dbReference type="PROSITE" id="PS51770"/>
    </source>
</evidence>
<dbReference type="PANTHER" id="PTHR11049">
    <property type="entry name" value="ACYL COENZYME A THIOESTER HYDROLASE"/>
    <property type="match status" value="1"/>
</dbReference>
<protein>
    <submittedName>
        <fullName evidence="5">Thioesterase</fullName>
    </submittedName>
</protein>
<dbReference type="SUPFAM" id="SSF54637">
    <property type="entry name" value="Thioesterase/thiol ester dehydrase-isomerase"/>
    <property type="match status" value="1"/>
</dbReference>
<dbReference type="RefSeq" id="WP_044226507.1">
    <property type="nucleotide sequence ID" value="NZ_JBKAGJ010000002.1"/>
</dbReference>
<comment type="similarity">
    <text evidence="1">Belongs to the acyl coenzyme A hydrolase family.</text>
</comment>
<evidence type="ECO:0000256" key="1">
    <source>
        <dbReference type="ARBA" id="ARBA00010458"/>
    </source>
</evidence>
<proteinExistence type="inferred from homology"/>
<evidence type="ECO:0000256" key="3">
    <source>
        <dbReference type="PROSITE-ProRule" id="PRU01106"/>
    </source>
</evidence>
<dbReference type="Gene3D" id="3.10.129.10">
    <property type="entry name" value="Hotdog Thioesterase"/>
    <property type="match status" value="1"/>
</dbReference>
<dbReference type="InterPro" id="IPR033120">
    <property type="entry name" value="HOTDOG_ACOT"/>
</dbReference>
<feature type="domain" description="HotDog ACOT-type" evidence="4">
    <location>
        <begin position="10"/>
        <end position="122"/>
    </location>
</feature>
<dbReference type="OrthoDB" id="9791628at2"/>
<name>A0A098S0Y7_9BACT</name>
<sequence length="178" mass="20138">MSERKAKRVSESRTVMTEMVMPNDTNPMGNLMGGNLLRWMDIVSGICSGKHCEAHVVTASVDHVSFQKPIMVGDVVTLEASVTRAFRTSVEVYVEVFANNIKGGDARRCNHAYYTFVGLDDDHEPIPVPPVLALTEIEQQRYDSAPRRREVRLILSGRMKPEQSTEIRSFFDDMPRHQ</sequence>
<dbReference type="GO" id="GO:0006637">
    <property type="term" value="P:acyl-CoA metabolic process"/>
    <property type="evidence" value="ECO:0007669"/>
    <property type="project" value="TreeGrafter"/>
</dbReference>
<evidence type="ECO:0000256" key="2">
    <source>
        <dbReference type="ARBA" id="ARBA00022801"/>
    </source>
</evidence>
<accession>A0A098S0Y7</accession>
<dbReference type="Pfam" id="PF03061">
    <property type="entry name" value="4HBT"/>
    <property type="match status" value="1"/>
</dbReference>
<dbReference type="InterPro" id="IPR006683">
    <property type="entry name" value="Thioestr_dom"/>
</dbReference>
<gene>
    <name evidence="5" type="ORF">IX84_24365</name>
</gene>
<keyword evidence="2 3" id="KW-0378">Hydrolase</keyword>
<dbReference type="CDD" id="cd03442">
    <property type="entry name" value="BFIT_BACH"/>
    <property type="match status" value="1"/>
</dbReference>
<keyword evidence="6" id="KW-1185">Reference proteome</keyword>
<reference evidence="5 6" key="1">
    <citation type="journal article" date="2014" name="Int. J. Syst. Evol. Microbiol.">
        <title>Phaeodactylibacter xiamenensis gen. nov., sp. nov., a member of the family Saprospiraceae isolated from the marine alga Phaeodactylum tricornutum.</title>
        <authorList>
            <person name="Chen Z.Jr."/>
            <person name="Lei X."/>
            <person name="Lai Q."/>
            <person name="Li Y."/>
            <person name="Zhang B."/>
            <person name="Zhang J."/>
            <person name="Zhang H."/>
            <person name="Yang L."/>
            <person name="Zheng W."/>
            <person name="Tian Y."/>
            <person name="Yu Z."/>
            <person name="Xu H.Jr."/>
            <person name="Zheng T."/>
        </authorList>
    </citation>
    <scope>NUCLEOTIDE SEQUENCE [LARGE SCALE GENOMIC DNA]</scope>
    <source>
        <strain evidence="5 6">KD52</strain>
    </source>
</reference>
<evidence type="ECO:0000313" key="5">
    <source>
        <dbReference type="EMBL" id="KGE85780.1"/>
    </source>
</evidence>
<dbReference type="PROSITE" id="PS51770">
    <property type="entry name" value="HOTDOG_ACOT"/>
    <property type="match status" value="1"/>
</dbReference>
<dbReference type="InterPro" id="IPR029069">
    <property type="entry name" value="HotDog_dom_sf"/>
</dbReference>
<dbReference type="GO" id="GO:0052816">
    <property type="term" value="F:long-chain fatty acyl-CoA hydrolase activity"/>
    <property type="evidence" value="ECO:0007669"/>
    <property type="project" value="TreeGrafter"/>
</dbReference>
<comment type="caution">
    <text evidence="5">The sequence shown here is derived from an EMBL/GenBank/DDBJ whole genome shotgun (WGS) entry which is preliminary data.</text>
</comment>
<dbReference type="EMBL" id="JPOS01000083">
    <property type="protein sequence ID" value="KGE85780.1"/>
    <property type="molecule type" value="Genomic_DNA"/>
</dbReference>
<organism evidence="5 6">
    <name type="scientific">Phaeodactylibacter xiamenensis</name>
    <dbReference type="NCBI Taxonomy" id="1524460"/>
    <lineage>
        <taxon>Bacteria</taxon>
        <taxon>Pseudomonadati</taxon>
        <taxon>Bacteroidota</taxon>
        <taxon>Saprospiria</taxon>
        <taxon>Saprospirales</taxon>
        <taxon>Haliscomenobacteraceae</taxon>
        <taxon>Phaeodactylibacter</taxon>
    </lineage>
</organism>
<dbReference type="STRING" id="1524460.IX84_24365"/>
<dbReference type="Proteomes" id="UP000029736">
    <property type="component" value="Unassembled WGS sequence"/>
</dbReference>